<keyword evidence="1" id="KW-1133">Transmembrane helix</keyword>
<dbReference type="STRING" id="109264.A0A1F8AGB5"/>
<comment type="caution">
    <text evidence="2">The sequence shown here is derived from an EMBL/GenBank/DDBJ whole genome shotgun (WGS) entry which is preliminary data.</text>
</comment>
<reference evidence="2 3" key="1">
    <citation type="journal article" date="2016" name="Genome Biol. Evol.">
        <title>Draft genome sequence of an aflatoxigenic Aspergillus species, A. bombycis.</title>
        <authorList>
            <person name="Moore G.G."/>
            <person name="Mack B.M."/>
            <person name="Beltz S.B."/>
            <person name="Gilbert M.K."/>
        </authorList>
    </citation>
    <scope>NUCLEOTIDE SEQUENCE [LARGE SCALE GENOMIC DNA]</scope>
    <source>
        <strain evidence="3">NRRL 26010</strain>
    </source>
</reference>
<dbReference type="Proteomes" id="UP000179179">
    <property type="component" value="Unassembled WGS sequence"/>
</dbReference>
<evidence type="ECO:0000256" key="1">
    <source>
        <dbReference type="SAM" id="Phobius"/>
    </source>
</evidence>
<keyword evidence="3" id="KW-1185">Reference proteome</keyword>
<proteinExistence type="predicted"/>
<gene>
    <name evidence="2" type="ORF">ABOM_000530</name>
</gene>
<evidence type="ECO:0000313" key="3">
    <source>
        <dbReference type="Proteomes" id="UP000179179"/>
    </source>
</evidence>
<sequence length="251" mass="28845">MDFNQLAIPMVVVFLMILALVIASVDKRKLAPRLGVGHRYIPRAPSKLLETSDKNASQSIAFYKTLYHRLQNLEQYPGVLDQGRESFVTWISDALKQSFDNPGKDILLIERYSRDGLLAFVQSQQEQVTEQFEAYHARRRNSGQREHFPDRDAAIRWLKQAAPLKLVDGAWLGHINGVSTPFNLRPVSKGLWQILSEELGDGDRKKHHVYVYQELLRSIGTFHLARLVQALYKQTMARMMFGSGERPLHIY</sequence>
<dbReference type="EMBL" id="LYCR01000002">
    <property type="protein sequence ID" value="OGM50731.1"/>
    <property type="molecule type" value="Genomic_DNA"/>
</dbReference>
<evidence type="ECO:0000313" key="2">
    <source>
        <dbReference type="EMBL" id="OGM50731.1"/>
    </source>
</evidence>
<dbReference type="Pfam" id="PF14518">
    <property type="entry name" value="Haem_oxygenas_2"/>
    <property type="match status" value="1"/>
</dbReference>
<keyword evidence="1" id="KW-0472">Membrane</keyword>
<feature type="transmembrane region" description="Helical" evidence="1">
    <location>
        <begin position="6"/>
        <end position="25"/>
    </location>
</feature>
<name>A0A1F8AGB5_9EURO</name>
<accession>A0A1F8AGB5</accession>
<dbReference type="RefSeq" id="XP_022394448.1">
    <property type="nucleotide sequence ID" value="XM_022527660.1"/>
</dbReference>
<dbReference type="OrthoDB" id="10057598at2759"/>
<keyword evidence="1" id="KW-0812">Transmembrane</keyword>
<dbReference type="GeneID" id="34443920"/>
<organism evidence="2 3">
    <name type="scientific">Aspergillus bombycis</name>
    <dbReference type="NCBI Taxonomy" id="109264"/>
    <lineage>
        <taxon>Eukaryota</taxon>
        <taxon>Fungi</taxon>
        <taxon>Dikarya</taxon>
        <taxon>Ascomycota</taxon>
        <taxon>Pezizomycotina</taxon>
        <taxon>Eurotiomycetes</taxon>
        <taxon>Eurotiomycetidae</taxon>
        <taxon>Eurotiales</taxon>
        <taxon>Aspergillaceae</taxon>
        <taxon>Aspergillus</taxon>
    </lineage>
</organism>
<protein>
    <submittedName>
        <fullName evidence="2">Uncharacterized protein</fullName>
    </submittedName>
</protein>
<dbReference type="AlphaFoldDB" id="A0A1F8AGB5"/>